<accession>A0ABR2R0U6</accession>
<evidence type="ECO:0000256" key="1">
    <source>
        <dbReference type="SAM" id="Phobius"/>
    </source>
</evidence>
<feature type="transmembrane region" description="Helical" evidence="1">
    <location>
        <begin position="9"/>
        <end position="29"/>
    </location>
</feature>
<keyword evidence="1" id="KW-0812">Transmembrane</keyword>
<dbReference type="EMBL" id="JBBPBN010000029">
    <property type="protein sequence ID" value="KAK9006540.1"/>
    <property type="molecule type" value="Genomic_DNA"/>
</dbReference>
<evidence type="ECO:0000313" key="3">
    <source>
        <dbReference type="Proteomes" id="UP001396334"/>
    </source>
</evidence>
<dbReference type="Proteomes" id="UP001396334">
    <property type="component" value="Unassembled WGS sequence"/>
</dbReference>
<comment type="caution">
    <text evidence="2">The sequence shown here is derived from an EMBL/GenBank/DDBJ whole genome shotgun (WGS) entry which is preliminary data.</text>
</comment>
<evidence type="ECO:0000313" key="2">
    <source>
        <dbReference type="EMBL" id="KAK9006540.1"/>
    </source>
</evidence>
<name>A0ABR2R0U6_9ROSI</name>
<proteinExistence type="predicted"/>
<protein>
    <submittedName>
        <fullName evidence="2">Uncharacterized protein</fullName>
    </submittedName>
</protein>
<keyword evidence="1" id="KW-1133">Transmembrane helix</keyword>
<reference evidence="2 3" key="1">
    <citation type="journal article" date="2024" name="G3 (Bethesda)">
        <title>Genome assembly of Hibiscus sabdariffa L. provides insights into metabolisms of medicinal natural products.</title>
        <authorList>
            <person name="Kim T."/>
        </authorList>
    </citation>
    <scope>NUCLEOTIDE SEQUENCE [LARGE SCALE GENOMIC DNA]</scope>
    <source>
        <strain evidence="2">TK-2024</strain>
        <tissue evidence="2">Old leaves</tissue>
    </source>
</reference>
<keyword evidence="1" id="KW-0472">Membrane</keyword>
<keyword evidence="3" id="KW-1185">Reference proteome</keyword>
<organism evidence="2 3">
    <name type="scientific">Hibiscus sabdariffa</name>
    <name type="common">roselle</name>
    <dbReference type="NCBI Taxonomy" id="183260"/>
    <lineage>
        <taxon>Eukaryota</taxon>
        <taxon>Viridiplantae</taxon>
        <taxon>Streptophyta</taxon>
        <taxon>Embryophyta</taxon>
        <taxon>Tracheophyta</taxon>
        <taxon>Spermatophyta</taxon>
        <taxon>Magnoliopsida</taxon>
        <taxon>eudicotyledons</taxon>
        <taxon>Gunneridae</taxon>
        <taxon>Pentapetalae</taxon>
        <taxon>rosids</taxon>
        <taxon>malvids</taxon>
        <taxon>Malvales</taxon>
        <taxon>Malvaceae</taxon>
        <taxon>Malvoideae</taxon>
        <taxon>Hibiscus</taxon>
    </lineage>
</organism>
<sequence length="92" mass="10828">MKCFSSEELYLLSTNSIPMLIGFFHTYWLQAQSTQKCRQNKGSQVIAKPRSEILRFWGNQAHPRIVRVRFYKVFSFRTSRFASLCLPLPPQL</sequence>
<gene>
    <name evidence="2" type="ORF">V6N11_035576</name>
</gene>